<dbReference type="Pfam" id="PF13368">
    <property type="entry name" value="Toprim_C_rpt"/>
    <property type="match status" value="1"/>
</dbReference>
<dbReference type="PROSITE" id="PS52039">
    <property type="entry name" value="TOPO_IA_2"/>
    <property type="match status" value="1"/>
</dbReference>
<dbReference type="InterPro" id="IPR005733">
    <property type="entry name" value="TopoI_bac-type"/>
</dbReference>
<name>A0A1F6DRV9_9BACT</name>
<feature type="site" description="Interaction with DNA" evidence="10">
    <location>
        <position position="33"/>
    </location>
</feature>
<evidence type="ECO:0000256" key="9">
    <source>
        <dbReference type="ARBA" id="ARBA00023235"/>
    </source>
</evidence>
<feature type="site" description="Interaction with DNA" evidence="10">
    <location>
        <position position="150"/>
    </location>
</feature>
<dbReference type="GO" id="GO:0008270">
    <property type="term" value="F:zinc ion binding"/>
    <property type="evidence" value="ECO:0007669"/>
    <property type="project" value="UniProtKB-KW"/>
</dbReference>
<dbReference type="SMART" id="SM00436">
    <property type="entry name" value="TOP1Bc"/>
    <property type="match status" value="1"/>
</dbReference>
<dbReference type="Proteomes" id="UP000177232">
    <property type="component" value="Unassembled WGS sequence"/>
</dbReference>
<feature type="region of interest" description="Disordered" evidence="11">
    <location>
        <begin position="263"/>
        <end position="282"/>
    </location>
</feature>
<feature type="site" description="Interaction with DNA" evidence="10">
    <location>
        <position position="495"/>
    </location>
</feature>
<dbReference type="Gene3D" id="1.10.290.10">
    <property type="entry name" value="Topoisomerase I, domain 4"/>
    <property type="match status" value="1"/>
</dbReference>
<dbReference type="Pfam" id="PF01131">
    <property type="entry name" value="Topoisom_bac"/>
    <property type="match status" value="1"/>
</dbReference>
<evidence type="ECO:0000259" key="13">
    <source>
        <dbReference type="PROSITE" id="PS52039"/>
    </source>
</evidence>
<feature type="region of interest" description="Disordered" evidence="11">
    <location>
        <begin position="215"/>
        <end position="243"/>
    </location>
</feature>
<dbReference type="InterPro" id="IPR013498">
    <property type="entry name" value="Topo_IA_Znf"/>
</dbReference>
<keyword evidence="4" id="KW-0863">Zinc-finger</keyword>
<dbReference type="EC" id="5.6.2.1" evidence="10"/>
<evidence type="ECO:0000256" key="7">
    <source>
        <dbReference type="ARBA" id="ARBA00023029"/>
    </source>
</evidence>
<comment type="function">
    <text evidence="10">Releases the supercoiling and torsional tension of DNA, which is introduced during the DNA replication and transcription, by transiently cleaving and rejoining one strand of the DNA duplex. Introduces a single-strand break via transesterification at a target site in duplex DNA. The scissile phosphodiester is attacked by the catalytic tyrosine of the enzyme, resulting in the formation of a DNA-(5'-phosphotyrosyl)-enzyme intermediate and the expulsion of a 3'-OH DNA strand. The free DNA strand then undergoes passage around the unbroken strand, thus removing DNA supercoils. Finally, in the religation step, the DNA 3'-OH attacks the covalent intermediate to expel the active-site tyrosine and restore the DNA phosphodiester backbone.</text>
</comment>
<evidence type="ECO:0000256" key="6">
    <source>
        <dbReference type="ARBA" id="ARBA00022842"/>
    </source>
</evidence>
<feature type="site" description="Interaction with DNA" evidence="10">
    <location>
        <position position="151"/>
    </location>
</feature>
<feature type="domain" description="Toprim" evidence="12">
    <location>
        <begin position="3"/>
        <end position="115"/>
    </location>
</feature>
<feature type="compositionally biased region" description="Polar residues" evidence="11">
    <location>
        <begin position="223"/>
        <end position="238"/>
    </location>
</feature>
<evidence type="ECO:0000259" key="12">
    <source>
        <dbReference type="PROSITE" id="PS50880"/>
    </source>
</evidence>
<keyword evidence="5" id="KW-0862">Zinc</keyword>
<dbReference type="PROSITE" id="PS00396">
    <property type="entry name" value="TOPO_IA_1"/>
    <property type="match status" value="1"/>
</dbReference>
<dbReference type="SUPFAM" id="SSF56712">
    <property type="entry name" value="Prokaryotic type I DNA topoisomerase"/>
    <property type="match status" value="1"/>
</dbReference>
<evidence type="ECO:0000256" key="2">
    <source>
        <dbReference type="ARBA" id="ARBA00009446"/>
    </source>
</evidence>
<dbReference type="PANTHER" id="PTHR42785">
    <property type="entry name" value="DNA TOPOISOMERASE, TYPE IA, CORE"/>
    <property type="match status" value="1"/>
</dbReference>
<dbReference type="Gene3D" id="2.70.20.10">
    <property type="entry name" value="Topoisomerase I, domain 3"/>
    <property type="match status" value="1"/>
</dbReference>
<keyword evidence="7 10" id="KW-0799">Topoisomerase</keyword>
<dbReference type="PROSITE" id="PS50880">
    <property type="entry name" value="TOPRIM"/>
    <property type="match status" value="1"/>
</dbReference>
<feature type="active site" description="O-(5'-phospho-DNA)-tyrosine intermediate" evidence="10">
    <location>
        <position position="309"/>
    </location>
</feature>
<dbReference type="InterPro" id="IPR013826">
    <property type="entry name" value="Topo_IA_cen_sub3"/>
</dbReference>
<evidence type="ECO:0000256" key="10">
    <source>
        <dbReference type="HAMAP-Rule" id="MF_00952"/>
    </source>
</evidence>
<dbReference type="InterPro" id="IPR013824">
    <property type="entry name" value="Topo_IA_cen_sub1"/>
</dbReference>
<evidence type="ECO:0000256" key="3">
    <source>
        <dbReference type="ARBA" id="ARBA00022723"/>
    </source>
</evidence>
<feature type="domain" description="Topo IA-type catalytic" evidence="13">
    <location>
        <begin position="140"/>
        <end position="563"/>
    </location>
</feature>
<dbReference type="AlphaFoldDB" id="A0A1F6DRV9"/>
<dbReference type="InterPro" id="IPR003602">
    <property type="entry name" value="Topo_IA_DNA-bd_dom"/>
</dbReference>
<dbReference type="InterPro" id="IPR034149">
    <property type="entry name" value="TOPRIM_TopoI"/>
</dbReference>
<dbReference type="InterPro" id="IPR013497">
    <property type="entry name" value="Topo_IA_cen"/>
</dbReference>
<dbReference type="NCBIfam" id="TIGR01051">
    <property type="entry name" value="topA_bact"/>
    <property type="match status" value="1"/>
</dbReference>
<feature type="region of interest" description="Interaction with DNA" evidence="10">
    <location>
        <begin position="174"/>
        <end position="179"/>
    </location>
</feature>
<comment type="subunit">
    <text evidence="10">Monomer.</text>
</comment>
<feature type="site" description="Interaction with DNA" evidence="10">
    <location>
        <position position="154"/>
    </location>
</feature>
<dbReference type="STRING" id="1798496.A3C94_03135"/>
<evidence type="ECO:0000256" key="4">
    <source>
        <dbReference type="ARBA" id="ARBA00022771"/>
    </source>
</evidence>
<keyword evidence="6" id="KW-0460">Magnesium</keyword>
<keyword evidence="3" id="KW-0479">Metal-binding</keyword>
<organism evidence="14 15">
    <name type="scientific">Candidatus Kaiserbacteria bacterium RIFCSPHIGHO2_02_FULL_55_17</name>
    <dbReference type="NCBI Taxonomy" id="1798496"/>
    <lineage>
        <taxon>Bacteria</taxon>
        <taxon>Candidatus Kaiseribacteriota</taxon>
    </lineage>
</organism>
<evidence type="ECO:0000256" key="8">
    <source>
        <dbReference type="ARBA" id="ARBA00023125"/>
    </source>
</evidence>
<keyword evidence="8 10" id="KW-0238">DNA-binding</keyword>
<evidence type="ECO:0000256" key="5">
    <source>
        <dbReference type="ARBA" id="ARBA00022833"/>
    </source>
</evidence>
<dbReference type="InterPro" id="IPR023406">
    <property type="entry name" value="Topo_IA_AS"/>
</dbReference>
<dbReference type="SMART" id="SM00493">
    <property type="entry name" value="TOPRIM"/>
    <property type="match status" value="1"/>
</dbReference>
<sequence length="823" mass="90537">MSKKLLIVESPTKARTISHYLGKDYTVLASIGHVRDLPKSNTDAVDIEGGFIPRYVMSADKREVIEKIRHAAAKADEIYLATDPDREGEAIAWHIAQIIRDDLGSTKHEARSTKPIKRVVYHEITKEAVEEALAHPRAIDENLRRAQEARRVLDRIVGYDLSGLIWKKVRYGLSAGRVQSPALRILAEREREIKAFMPVTYFVLNALFKSRTADLEAEPPSGGSASKSELQTTFTEQPSTKEEAERIVQAGRSARWGVADISEKAEERNPRPPFTTSTLQQAASTRLGFAPSRTMRAAQKLYEAGYITYMRTDSVNLAKEAVAKMAGVVETQFGKEYLKVRVYKTTSKNAQEAHEAIRPTDPSHARAGVTPDEVQLYELIRTRALASQMASARIMRTSVSVKAANGASIPLFSASGSRMLFPGWLALDTTARGEDVELPHLSVGDVLTLLSLSSLEKQTEPPNRYTEAGLIKELEKRGIGRPSTYASIMKTIQDRGYVEKLARALKPTATGMVVSGWLEEHFPTYVSDTFTAEMEDELDEIARGERGYTETLSAFYGPFEKAVHAKDKLPKATSLGDTVAEFPCPLCGSAMEFKLGRGGVFMSCKKYPECLGARTEDGHELKGDEPIGVHPDTGVPIYVKTGRFGPYVEMTLEAGDWKLETGKKKTRGRPKTAAKRASIPKGTDLSQVTLADAVKYLSLPRELGNHPSTGKAVFSNTGRFGPYVGSDGEFRSIKKSPSNGLRASDPYTITLDEALDLLSVPKKPPKGVEVVKELGKHPRTGKSLVLYKSKQGLFLKKGLRRIYLPDSVSADSLSPATAAEYLK</sequence>
<comment type="catalytic activity">
    <reaction evidence="1 10">
        <text>ATP-independent breakage of single-stranded DNA, followed by passage and rejoining.</text>
        <dbReference type="EC" id="5.6.2.1"/>
    </reaction>
</comment>
<protein>
    <recommendedName>
        <fullName evidence="10">DNA topoisomerase 1</fullName>
        <ecNumber evidence="10">5.6.2.1</ecNumber>
    </recommendedName>
    <alternativeName>
        <fullName evidence="10">DNA topoisomerase I</fullName>
    </alternativeName>
</protein>
<proteinExistence type="inferred from homology"/>
<dbReference type="PRINTS" id="PR00417">
    <property type="entry name" value="PRTPISMRASEI"/>
</dbReference>
<evidence type="ECO:0000256" key="11">
    <source>
        <dbReference type="SAM" id="MobiDB-lite"/>
    </source>
</evidence>
<accession>A0A1F6DRV9</accession>
<evidence type="ECO:0000313" key="14">
    <source>
        <dbReference type="EMBL" id="OGG64020.1"/>
    </source>
</evidence>
<feature type="site" description="Interaction with DNA" evidence="10">
    <location>
        <position position="311"/>
    </location>
</feature>
<dbReference type="Pfam" id="PF01396">
    <property type="entry name" value="Zn_ribbon_Top1"/>
    <property type="match status" value="1"/>
</dbReference>
<dbReference type="Gene3D" id="1.10.460.10">
    <property type="entry name" value="Topoisomerase I, domain 2"/>
    <property type="match status" value="1"/>
</dbReference>
<keyword evidence="9 10" id="KW-0413">Isomerase</keyword>
<feature type="site" description="Interaction with DNA" evidence="10">
    <location>
        <position position="159"/>
    </location>
</feature>
<dbReference type="EMBL" id="MFLJ01000038">
    <property type="protein sequence ID" value="OGG64020.1"/>
    <property type="molecule type" value="Genomic_DNA"/>
</dbReference>
<dbReference type="HAMAP" id="MF_00952">
    <property type="entry name" value="Topoisom_1_prok"/>
    <property type="match status" value="1"/>
</dbReference>
<gene>
    <name evidence="10" type="primary">topA</name>
    <name evidence="14" type="ORF">A3C94_03135</name>
</gene>
<evidence type="ECO:0000313" key="15">
    <source>
        <dbReference type="Proteomes" id="UP000177232"/>
    </source>
</evidence>
<dbReference type="GO" id="GO:0003677">
    <property type="term" value="F:DNA binding"/>
    <property type="evidence" value="ECO:0007669"/>
    <property type="project" value="UniProtKB-KW"/>
</dbReference>
<dbReference type="Pfam" id="PF01751">
    <property type="entry name" value="Toprim"/>
    <property type="match status" value="1"/>
</dbReference>
<dbReference type="SMART" id="SM00437">
    <property type="entry name" value="TOP1Ac"/>
    <property type="match status" value="1"/>
</dbReference>
<dbReference type="InterPro" id="IPR025589">
    <property type="entry name" value="Toprim_C_rpt"/>
</dbReference>
<feature type="site" description="Interaction with DNA" evidence="10">
    <location>
        <position position="166"/>
    </location>
</feature>
<dbReference type="InterPro" id="IPR028612">
    <property type="entry name" value="Topoisom_1_IA"/>
</dbReference>
<dbReference type="CDD" id="cd00186">
    <property type="entry name" value="TOP1Ac"/>
    <property type="match status" value="1"/>
</dbReference>
<dbReference type="PANTHER" id="PTHR42785:SF1">
    <property type="entry name" value="DNA TOPOISOMERASE"/>
    <property type="match status" value="1"/>
</dbReference>
<dbReference type="CDD" id="cd03363">
    <property type="entry name" value="TOPRIM_TopoIA_TopoI"/>
    <property type="match status" value="1"/>
</dbReference>
<dbReference type="Gene3D" id="3.40.50.140">
    <property type="match status" value="1"/>
</dbReference>
<dbReference type="InterPro" id="IPR006171">
    <property type="entry name" value="TOPRIM_dom"/>
</dbReference>
<comment type="similarity">
    <text evidence="2 10">Belongs to the type IA topoisomerase family.</text>
</comment>
<dbReference type="InterPro" id="IPR000380">
    <property type="entry name" value="Topo_IA"/>
</dbReference>
<comment type="caution">
    <text evidence="14">The sequence shown here is derived from an EMBL/GenBank/DDBJ whole genome shotgun (WGS) entry which is preliminary data.</text>
</comment>
<dbReference type="InterPro" id="IPR013825">
    <property type="entry name" value="Topo_IA_cen_sub2"/>
</dbReference>
<evidence type="ECO:0000256" key="1">
    <source>
        <dbReference type="ARBA" id="ARBA00000213"/>
    </source>
</evidence>
<dbReference type="SUPFAM" id="SSF57783">
    <property type="entry name" value="Zinc beta-ribbon"/>
    <property type="match status" value="1"/>
</dbReference>
<dbReference type="GO" id="GO:0006265">
    <property type="term" value="P:DNA topological change"/>
    <property type="evidence" value="ECO:0007669"/>
    <property type="project" value="UniProtKB-UniRule"/>
</dbReference>
<dbReference type="Gene3D" id="3.30.65.10">
    <property type="entry name" value="Bacterial Topoisomerase I, domain 1"/>
    <property type="match status" value="1"/>
</dbReference>
<dbReference type="GO" id="GO:0005694">
    <property type="term" value="C:chromosome"/>
    <property type="evidence" value="ECO:0007669"/>
    <property type="project" value="InterPro"/>
</dbReference>
<dbReference type="InterPro" id="IPR023405">
    <property type="entry name" value="Topo_IA_core_domain"/>
</dbReference>
<reference evidence="14 15" key="1">
    <citation type="journal article" date="2016" name="Nat. Commun.">
        <title>Thousands of microbial genomes shed light on interconnected biogeochemical processes in an aquifer system.</title>
        <authorList>
            <person name="Anantharaman K."/>
            <person name="Brown C.T."/>
            <person name="Hug L.A."/>
            <person name="Sharon I."/>
            <person name="Castelle C.J."/>
            <person name="Probst A.J."/>
            <person name="Thomas B.C."/>
            <person name="Singh A."/>
            <person name="Wilkins M.J."/>
            <person name="Karaoz U."/>
            <person name="Brodie E.L."/>
            <person name="Williams K.H."/>
            <person name="Hubbard S.S."/>
            <person name="Banfield J.F."/>
        </authorList>
    </citation>
    <scope>NUCLEOTIDE SEQUENCE [LARGE SCALE GENOMIC DNA]</scope>
</reference>
<dbReference type="GO" id="GO:0003917">
    <property type="term" value="F:DNA topoisomerase type I (single strand cut, ATP-independent) activity"/>
    <property type="evidence" value="ECO:0007669"/>
    <property type="project" value="UniProtKB-UniRule"/>
</dbReference>
<dbReference type="InterPro" id="IPR003601">
    <property type="entry name" value="Topo_IA_2"/>
</dbReference>